<evidence type="ECO:0000313" key="6">
    <source>
        <dbReference type="EMBL" id="QSD99893.1"/>
    </source>
</evidence>
<dbReference type="GO" id="GO:0048731">
    <property type="term" value="P:system development"/>
    <property type="evidence" value="ECO:0007669"/>
    <property type="project" value="TreeGrafter"/>
</dbReference>
<accession>A0A896WDH6</accession>
<proteinExistence type="predicted"/>
<keyword evidence="4" id="KW-0539">Nucleus</keyword>
<dbReference type="GO" id="GO:0003677">
    <property type="term" value="F:DNA binding"/>
    <property type="evidence" value="ECO:0007669"/>
    <property type="project" value="UniProtKB-KW"/>
</dbReference>
<dbReference type="InterPro" id="IPR003441">
    <property type="entry name" value="NAC-dom"/>
</dbReference>
<dbReference type="PROSITE" id="PS51005">
    <property type="entry name" value="NAC"/>
    <property type="match status" value="1"/>
</dbReference>
<dbReference type="AlphaFoldDB" id="A0A896WDH6"/>
<evidence type="ECO:0000256" key="4">
    <source>
        <dbReference type="ARBA" id="ARBA00023242"/>
    </source>
</evidence>
<name>A0A896WDH6_MELAB</name>
<dbReference type="Pfam" id="PF02365">
    <property type="entry name" value="NAM"/>
    <property type="match status" value="1"/>
</dbReference>
<dbReference type="SUPFAM" id="SSF101941">
    <property type="entry name" value="NAC domain"/>
    <property type="match status" value="1"/>
</dbReference>
<keyword evidence="3" id="KW-0804">Transcription</keyword>
<evidence type="ECO:0000256" key="1">
    <source>
        <dbReference type="ARBA" id="ARBA00023015"/>
    </source>
</evidence>
<evidence type="ECO:0000256" key="3">
    <source>
        <dbReference type="ARBA" id="ARBA00023163"/>
    </source>
</evidence>
<reference evidence="6" key="1">
    <citation type="journal article" name="Plants (Basel)">
        <title>NAC and MYB Families and Lignin Biosynthesis-Related Members Identification and Expression Analysis in Melilotus albus.</title>
        <authorList>
            <person name="Chen L."/>
            <person name="Wu F."/>
            <person name="Zhang J."/>
        </authorList>
    </citation>
    <scope>NUCLEOTIDE SEQUENCE</scope>
</reference>
<gene>
    <name evidence="6" type="primary">EVM0028580.1</name>
</gene>
<dbReference type="Gene3D" id="2.170.150.80">
    <property type="entry name" value="NAC domain"/>
    <property type="match status" value="1"/>
</dbReference>
<evidence type="ECO:0000256" key="2">
    <source>
        <dbReference type="ARBA" id="ARBA00023125"/>
    </source>
</evidence>
<dbReference type="PANTHER" id="PTHR31719">
    <property type="entry name" value="NAC TRANSCRIPTION FACTOR 56"/>
    <property type="match status" value="1"/>
</dbReference>
<keyword evidence="1" id="KW-0805">Transcription regulation</keyword>
<organism evidence="6">
    <name type="scientific">Melilotus albus</name>
    <name type="common">White sweet clover</name>
    <name type="synonym">Melilotus officinalis subsp. albus</name>
    <dbReference type="NCBI Taxonomy" id="47082"/>
    <lineage>
        <taxon>Eukaryota</taxon>
        <taxon>Viridiplantae</taxon>
        <taxon>Streptophyta</taxon>
        <taxon>Embryophyta</taxon>
        <taxon>Tracheophyta</taxon>
        <taxon>Spermatophyta</taxon>
        <taxon>Magnoliopsida</taxon>
        <taxon>eudicotyledons</taxon>
        <taxon>Gunneridae</taxon>
        <taxon>Pentapetalae</taxon>
        <taxon>rosids</taxon>
        <taxon>fabids</taxon>
        <taxon>Fabales</taxon>
        <taxon>Fabaceae</taxon>
        <taxon>Papilionoideae</taxon>
        <taxon>50 kb inversion clade</taxon>
        <taxon>NPAAA clade</taxon>
        <taxon>Hologalegina</taxon>
        <taxon>IRL clade</taxon>
        <taxon>Trifolieae</taxon>
        <taxon>Melilotus</taxon>
    </lineage>
</organism>
<keyword evidence="2" id="KW-0238">DNA-binding</keyword>
<protein>
    <submittedName>
        <fullName evidence="6">NAC family transcription factor</fullName>
    </submittedName>
</protein>
<dbReference type="EMBL" id="MW302739">
    <property type="protein sequence ID" value="QSD99893.1"/>
    <property type="molecule type" value="Genomic_DNA"/>
</dbReference>
<dbReference type="PANTHER" id="PTHR31719:SF217">
    <property type="entry name" value="NAC TRANSCRIPTION FACTOR-LIKE PROTEIN"/>
    <property type="match status" value="1"/>
</dbReference>
<feature type="domain" description="NAC" evidence="5">
    <location>
        <begin position="10"/>
        <end position="146"/>
    </location>
</feature>
<dbReference type="InterPro" id="IPR036093">
    <property type="entry name" value="NAC_dom_sf"/>
</dbReference>
<evidence type="ECO:0000259" key="5">
    <source>
        <dbReference type="PROSITE" id="PS51005"/>
    </source>
</evidence>
<dbReference type="GO" id="GO:0006355">
    <property type="term" value="P:regulation of DNA-templated transcription"/>
    <property type="evidence" value="ECO:0007669"/>
    <property type="project" value="InterPro"/>
</dbReference>
<sequence>MMGSESSVNLPPGFYFSPTDEELVLHFLYSKASLPYHPNIIPELHLSHHDPWEIYGKALSSGNEHYYFFTEEKENRSTVNGYWKEIGVTKPINKLGMKKYLVFNLGDGTETSWVMEEYHISSSESMRCRNPDQNWSKWVLCKVYERKMSQQGANCCYSDEDIDDNGTEVSWLDEVFMSLDDDDLDQTSLPN</sequence>